<dbReference type="Gene3D" id="2.130.10.10">
    <property type="entry name" value="YVTN repeat-like/Quinoprotein amine dehydrogenase"/>
    <property type="match status" value="2"/>
</dbReference>
<keyword evidence="1 3" id="KW-0853">WD repeat</keyword>
<dbReference type="PANTHER" id="PTHR19848">
    <property type="entry name" value="WD40 REPEAT PROTEIN"/>
    <property type="match status" value="1"/>
</dbReference>
<keyword evidence="2" id="KW-0677">Repeat</keyword>
<dbReference type="SMART" id="SM00320">
    <property type="entry name" value="WD40"/>
    <property type="match status" value="3"/>
</dbReference>
<evidence type="ECO:0000256" key="2">
    <source>
        <dbReference type="ARBA" id="ARBA00022737"/>
    </source>
</evidence>
<protein>
    <submittedName>
        <fullName evidence="4">Uncharacterized protein</fullName>
    </submittedName>
</protein>
<evidence type="ECO:0000256" key="1">
    <source>
        <dbReference type="ARBA" id="ARBA00022574"/>
    </source>
</evidence>
<dbReference type="PROSITE" id="PS50082">
    <property type="entry name" value="WD_REPEATS_2"/>
    <property type="match status" value="2"/>
</dbReference>
<dbReference type="PROSITE" id="PS00678">
    <property type="entry name" value="WD_REPEATS_1"/>
    <property type="match status" value="1"/>
</dbReference>
<dbReference type="InterPro" id="IPR036322">
    <property type="entry name" value="WD40_repeat_dom_sf"/>
</dbReference>
<dbReference type="EMBL" id="OB794601">
    <property type="protein sequence ID" value="CAD7430699.1"/>
    <property type="molecule type" value="Genomic_DNA"/>
</dbReference>
<gene>
    <name evidence="4" type="ORF">TMSB3V08_LOCUS7450</name>
</gene>
<dbReference type="InterPro" id="IPR001680">
    <property type="entry name" value="WD40_rpt"/>
</dbReference>
<dbReference type="SUPFAM" id="SSF50978">
    <property type="entry name" value="WD40 repeat-like"/>
    <property type="match status" value="1"/>
</dbReference>
<evidence type="ECO:0000256" key="3">
    <source>
        <dbReference type="PROSITE-ProRule" id="PRU00221"/>
    </source>
</evidence>
<feature type="repeat" description="WD" evidence="3">
    <location>
        <begin position="196"/>
        <end position="236"/>
    </location>
</feature>
<name>A0A7R9HPZ5_9NEOP</name>
<dbReference type="InterPro" id="IPR015943">
    <property type="entry name" value="WD40/YVTN_repeat-like_dom_sf"/>
</dbReference>
<proteinExistence type="predicted"/>
<feature type="repeat" description="WD" evidence="3">
    <location>
        <begin position="35"/>
        <end position="74"/>
    </location>
</feature>
<evidence type="ECO:0000313" key="4">
    <source>
        <dbReference type="EMBL" id="CAD7430699.1"/>
    </source>
</evidence>
<dbReference type="PANTHER" id="PTHR19848:SF8">
    <property type="entry name" value="F-BOX AND WD REPEAT DOMAIN CONTAINING 7"/>
    <property type="match status" value="1"/>
</dbReference>
<dbReference type="InterPro" id="IPR019775">
    <property type="entry name" value="WD40_repeat_CS"/>
</dbReference>
<sequence length="328" mass="36750">MVAEYKTGVTLELDWTADYGEIGVWDPHLRFLMELRAHESVVFHLATIGDTLYTCSNDGTIKAWDIDTLEHKKTLLQYDSEVWRFFAAQGRLYAGDVQGTVRVYENDELLRIYDLTEEVRDMAVSTQLLYTVRDRDLVITELLPGPKGRAVTRQTIEGSSPMCLVGDMICFVSRSARDILVHDNTKQSSFKELGQIQAHEMIINTLCPEGNSIVYSGGYDTKVKKWDVSNMKLLDSCDIGRSISALCIGSRGQIYVAGSSGYIARLDSNIDRARASTASDRHTGSLLSVFPDRITENSLVPEQYWLTIAKSETRKIGTLIKQGGKQET</sequence>
<reference evidence="4" key="1">
    <citation type="submission" date="2020-11" db="EMBL/GenBank/DDBJ databases">
        <authorList>
            <person name="Tran Van P."/>
        </authorList>
    </citation>
    <scope>NUCLEOTIDE SEQUENCE</scope>
</reference>
<dbReference type="Pfam" id="PF00400">
    <property type="entry name" value="WD40"/>
    <property type="match status" value="2"/>
</dbReference>
<organism evidence="4">
    <name type="scientific">Timema monikensis</name>
    <dbReference type="NCBI Taxonomy" id="170555"/>
    <lineage>
        <taxon>Eukaryota</taxon>
        <taxon>Metazoa</taxon>
        <taxon>Ecdysozoa</taxon>
        <taxon>Arthropoda</taxon>
        <taxon>Hexapoda</taxon>
        <taxon>Insecta</taxon>
        <taxon>Pterygota</taxon>
        <taxon>Neoptera</taxon>
        <taxon>Polyneoptera</taxon>
        <taxon>Phasmatodea</taxon>
        <taxon>Timematodea</taxon>
        <taxon>Timematoidea</taxon>
        <taxon>Timematidae</taxon>
        <taxon>Timema</taxon>
    </lineage>
</organism>
<accession>A0A7R9HPZ5</accession>
<dbReference type="AlphaFoldDB" id="A0A7R9HPZ5"/>